<dbReference type="PANTHER" id="PTHR12526">
    <property type="entry name" value="GLYCOSYLTRANSFERASE"/>
    <property type="match status" value="1"/>
</dbReference>
<keyword evidence="3" id="KW-0808">Transferase</keyword>
<dbReference type="EMBL" id="QRZF01000004">
    <property type="protein sequence ID" value="RGV55336.1"/>
    <property type="molecule type" value="Genomic_DNA"/>
</dbReference>
<dbReference type="AlphaFoldDB" id="A0A412YDB4"/>
<comment type="caution">
    <text evidence="3">The sequence shown here is derived from an EMBL/GenBank/DDBJ whole genome shotgun (WGS) entry which is preliminary data.</text>
</comment>
<dbReference type="SUPFAM" id="SSF53756">
    <property type="entry name" value="UDP-Glycosyltransferase/glycogen phosphorylase"/>
    <property type="match status" value="1"/>
</dbReference>
<sequence length="377" mass="43272">MNILFLLKYYKIGGVETVTHVLANKFQSEYHNCTIFCLSHSRDTIFPSLRKDVTLIFSQETSNKEVIKELRYILLEKHIDIVINQSGHLMSVMRLLEMAKEGLSIKTISIYHNMPNLPSSKSTKSSLSIGHVRFLIQQLKSRYGMRYIYKHSDLFCLLSKSFVNRFSSYTKCKELSKLRVIPNPITIATSSMPLKKEKEVIYVGRVDTQQKRAKRLIKVWALLEKAFPEWKFSIVGDGSALDDLKKEVHRLDLKRVCFTGFCNPLDYYKRASLLLLTSEYEGFPLVLLEAMTNYCIPVVYGSFPSVYDIIDSGKDGIIVPYCKDGFRAIEMANELKTLMANEAKISEMAHAASTKSEQFTVDAIYQLWMKVFNGLKL</sequence>
<dbReference type="InterPro" id="IPR028098">
    <property type="entry name" value="Glyco_trans_4-like_N"/>
</dbReference>
<dbReference type="Pfam" id="PF00534">
    <property type="entry name" value="Glycos_transf_1"/>
    <property type="match status" value="1"/>
</dbReference>
<dbReference type="InterPro" id="IPR001296">
    <property type="entry name" value="Glyco_trans_1"/>
</dbReference>
<dbReference type="RefSeq" id="WP_022392958.1">
    <property type="nucleotide sequence ID" value="NZ_QRZF01000004.1"/>
</dbReference>
<name>A0A412YDB4_9BACE</name>
<organism evidence="3 4">
    <name type="scientific">Bacteroides intestinalis</name>
    <dbReference type="NCBI Taxonomy" id="329854"/>
    <lineage>
        <taxon>Bacteria</taxon>
        <taxon>Pseudomonadati</taxon>
        <taxon>Bacteroidota</taxon>
        <taxon>Bacteroidia</taxon>
        <taxon>Bacteroidales</taxon>
        <taxon>Bacteroidaceae</taxon>
        <taxon>Bacteroides</taxon>
    </lineage>
</organism>
<accession>A0A412YDB4</accession>
<protein>
    <submittedName>
        <fullName evidence="3">Glycosyltransferase</fullName>
    </submittedName>
</protein>
<evidence type="ECO:0000313" key="4">
    <source>
        <dbReference type="Proteomes" id="UP000283850"/>
    </source>
</evidence>
<gene>
    <name evidence="3" type="ORF">DWW10_07230</name>
</gene>
<dbReference type="GO" id="GO:0016757">
    <property type="term" value="F:glycosyltransferase activity"/>
    <property type="evidence" value="ECO:0007669"/>
    <property type="project" value="InterPro"/>
</dbReference>
<feature type="domain" description="Glycosyltransferase subfamily 4-like N-terminal" evidence="2">
    <location>
        <begin position="12"/>
        <end position="186"/>
    </location>
</feature>
<evidence type="ECO:0000259" key="1">
    <source>
        <dbReference type="Pfam" id="PF00534"/>
    </source>
</evidence>
<reference evidence="3 4" key="1">
    <citation type="submission" date="2018-08" db="EMBL/GenBank/DDBJ databases">
        <title>A genome reference for cultivated species of the human gut microbiota.</title>
        <authorList>
            <person name="Zou Y."/>
            <person name="Xue W."/>
            <person name="Luo G."/>
        </authorList>
    </citation>
    <scope>NUCLEOTIDE SEQUENCE [LARGE SCALE GENOMIC DNA]</scope>
    <source>
        <strain evidence="3 4">AF14-32</strain>
    </source>
</reference>
<feature type="domain" description="Glycosyl transferase family 1" evidence="1">
    <location>
        <begin position="195"/>
        <end position="348"/>
    </location>
</feature>
<dbReference type="Proteomes" id="UP000283850">
    <property type="component" value="Unassembled WGS sequence"/>
</dbReference>
<dbReference type="PANTHER" id="PTHR12526:SF630">
    <property type="entry name" value="GLYCOSYLTRANSFERASE"/>
    <property type="match status" value="1"/>
</dbReference>
<evidence type="ECO:0000313" key="3">
    <source>
        <dbReference type="EMBL" id="RGV55336.1"/>
    </source>
</evidence>
<dbReference type="Gene3D" id="3.40.50.2000">
    <property type="entry name" value="Glycogen Phosphorylase B"/>
    <property type="match status" value="2"/>
</dbReference>
<dbReference type="Pfam" id="PF13439">
    <property type="entry name" value="Glyco_transf_4"/>
    <property type="match status" value="1"/>
</dbReference>
<evidence type="ECO:0000259" key="2">
    <source>
        <dbReference type="Pfam" id="PF13439"/>
    </source>
</evidence>
<proteinExistence type="predicted"/>